<dbReference type="EMBL" id="CP017141">
    <property type="protein sequence ID" value="AOM76401.1"/>
    <property type="molecule type" value="Genomic_DNA"/>
</dbReference>
<protein>
    <submittedName>
        <fullName evidence="1">Uncharacterized protein</fullName>
    </submittedName>
</protein>
<organism evidence="1 2">
    <name type="scientific">Pedobacter steynii</name>
    <dbReference type="NCBI Taxonomy" id="430522"/>
    <lineage>
        <taxon>Bacteria</taxon>
        <taxon>Pseudomonadati</taxon>
        <taxon>Bacteroidota</taxon>
        <taxon>Sphingobacteriia</taxon>
        <taxon>Sphingobacteriales</taxon>
        <taxon>Sphingobacteriaceae</taxon>
        <taxon>Pedobacter</taxon>
    </lineage>
</organism>
<dbReference type="KEGG" id="psty:BFS30_04075"/>
<sequence>MKKLITLFILSFYLISSTELQEMAKLPVLFQHYFEHKLINSEITFSEYLSDHYNSIPHTDNDEARDNQLPFKSLDLSNFFTPAIPIFHSNNFQKAVWATVKNDSFLYKENFIPSCHCRKVWQPPKGMIIS</sequence>
<gene>
    <name evidence="1" type="ORF">BFS30_04075</name>
</gene>
<dbReference type="AlphaFoldDB" id="A0A1D7QCI9"/>
<reference evidence="1 2" key="1">
    <citation type="submission" date="2016-08" db="EMBL/GenBank/DDBJ databases">
        <authorList>
            <person name="Seilhamer J.J."/>
        </authorList>
    </citation>
    <scope>NUCLEOTIDE SEQUENCE [LARGE SCALE GENOMIC DNA]</scope>
    <source>
        <strain evidence="1 2">DX4</strain>
    </source>
</reference>
<dbReference type="RefSeq" id="WP_069378097.1">
    <property type="nucleotide sequence ID" value="NZ_CP017141.1"/>
</dbReference>
<name>A0A1D7QCI9_9SPHI</name>
<dbReference type="Proteomes" id="UP000094313">
    <property type="component" value="Chromosome"/>
</dbReference>
<keyword evidence="2" id="KW-1185">Reference proteome</keyword>
<accession>A0A1D7QCI9</accession>
<evidence type="ECO:0000313" key="2">
    <source>
        <dbReference type="Proteomes" id="UP000094313"/>
    </source>
</evidence>
<proteinExistence type="predicted"/>
<evidence type="ECO:0000313" key="1">
    <source>
        <dbReference type="EMBL" id="AOM76401.1"/>
    </source>
</evidence>
<dbReference type="OrthoDB" id="894042at2"/>